<dbReference type="EMBL" id="CADCTF010000097">
    <property type="protein sequence ID" value="CAA9243998.1"/>
    <property type="molecule type" value="Genomic_DNA"/>
</dbReference>
<dbReference type="InterPro" id="IPR013538">
    <property type="entry name" value="ASHA1/2-like_C"/>
</dbReference>
<dbReference type="Pfam" id="PF08327">
    <property type="entry name" value="AHSA1"/>
    <property type="match status" value="1"/>
</dbReference>
<proteinExistence type="inferred from homology"/>
<dbReference type="InterPro" id="IPR023393">
    <property type="entry name" value="START-like_dom_sf"/>
</dbReference>
<evidence type="ECO:0000259" key="2">
    <source>
        <dbReference type="Pfam" id="PF08327"/>
    </source>
</evidence>
<reference evidence="3" key="1">
    <citation type="submission" date="2020-02" db="EMBL/GenBank/DDBJ databases">
        <authorList>
            <person name="Meier V. D."/>
        </authorList>
    </citation>
    <scope>NUCLEOTIDE SEQUENCE</scope>
    <source>
        <strain evidence="3">AVDCRST_MAG50</strain>
    </source>
</reference>
<dbReference type="AlphaFoldDB" id="A0A6J4I8B5"/>
<evidence type="ECO:0000256" key="1">
    <source>
        <dbReference type="ARBA" id="ARBA00006817"/>
    </source>
</evidence>
<dbReference type="CDD" id="cd07814">
    <property type="entry name" value="SRPBCC_CalC_Aha1-like"/>
    <property type="match status" value="1"/>
</dbReference>
<gene>
    <name evidence="3" type="ORF">AVDCRST_MAG50-1804</name>
</gene>
<evidence type="ECO:0000313" key="3">
    <source>
        <dbReference type="EMBL" id="CAA9243998.1"/>
    </source>
</evidence>
<feature type="domain" description="Activator of Hsp90 ATPase homologue 1/2-like C-terminal" evidence="2">
    <location>
        <begin position="16"/>
        <end position="128"/>
    </location>
</feature>
<organism evidence="3">
    <name type="scientific">uncultured Acidimicrobiales bacterium</name>
    <dbReference type="NCBI Taxonomy" id="310071"/>
    <lineage>
        <taxon>Bacteria</taxon>
        <taxon>Bacillati</taxon>
        <taxon>Actinomycetota</taxon>
        <taxon>Acidimicrobiia</taxon>
        <taxon>Acidimicrobiales</taxon>
        <taxon>environmental samples</taxon>
    </lineage>
</organism>
<dbReference type="SUPFAM" id="SSF55961">
    <property type="entry name" value="Bet v1-like"/>
    <property type="match status" value="1"/>
</dbReference>
<protein>
    <recommendedName>
        <fullName evidence="2">Activator of Hsp90 ATPase homologue 1/2-like C-terminal domain-containing protein</fullName>
    </recommendedName>
</protein>
<sequence length="265" mass="28486">MTDERSIDLSVEVPGTPEEVWEAIASGPGITSWFVPCELEGRPGGKVTHFFGSFGSDDSEVSVWEPPHRFEHRSGGERPLAYEWLVEARDGGTCVVRLVNSGFGPGEDWDADYNGMAQGWQIFLQHLRLHLTHHRGEHAHAATPTVTIPGPNRAAFSALCAAVGVPDDLVAGDPIRTSGDGPRLSGRVDSVLATPAATTYLLVLDEPAPGTAFLSVEGDGEEVGGSLYLYLYGEGAQRADEWTEHLTSRFPAMTETLPAEAYPSS</sequence>
<accession>A0A6J4I8B5</accession>
<comment type="similarity">
    <text evidence="1">Belongs to the AHA1 family.</text>
</comment>
<dbReference type="Gene3D" id="3.30.530.20">
    <property type="match status" value="1"/>
</dbReference>
<name>A0A6J4I8B5_9ACTN</name>